<evidence type="ECO:0000313" key="2">
    <source>
        <dbReference type="EnsemblMetazoa" id="ADIR014711-PB"/>
    </source>
</evidence>
<organism evidence="2 3">
    <name type="scientific">Anopheles dirus</name>
    <dbReference type="NCBI Taxonomy" id="7168"/>
    <lineage>
        <taxon>Eukaryota</taxon>
        <taxon>Metazoa</taxon>
        <taxon>Ecdysozoa</taxon>
        <taxon>Arthropoda</taxon>
        <taxon>Hexapoda</taxon>
        <taxon>Insecta</taxon>
        <taxon>Pterygota</taxon>
        <taxon>Neoptera</taxon>
        <taxon>Endopterygota</taxon>
        <taxon>Diptera</taxon>
        <taxon>Nematocera</taxon>
        <taxon>Culicoidea</taxon>
        <taxon>Culicidae</taxon>
        <taxon>Anophelinae</taxon>
        <taxon>Anopheles</taxon>
    </lineage>
</organism>
<keyword evidence="3" id="KW-1185">Reference proteome</keyword>
<evidence type="ECO:0000256" key="1">
    <source>
        <dbReference type="SAM" id="MobiDB-lite"/>
    </source>
</evidence>
<proteinExistence type="predicted"/>
<name>A0A182NXZ9_9DIPT</name>
<feature type="compositionally biased region" description="Basic and acidic residues" evidence="1">
    <location>
        <begin position="78"/>
        <end position="97"/>
    </location>
</feature>
<dbReference type="Proteomes" id="UP000075884">
    <property type="component" value="Unassembled WGS sequence"/>
</dbReference>
<protein>
    <submittedName>
        <fullName evidence="2">Uncharacterized protein</fullName>
    </submittedName>
</protein>
<dbReference type="VEuPathDB" id="VectorBase:ADIR014711"/>
<feature type="region of interest" description="Disordered" evidence="1">
    <location>
        <begin position="28"/>
        <end position="106"/>
    </location>
</feature>
<evidence type="ECO:0000313" key="3">
    <source>
        <dbReference type="Proteomes" id="UP000075884"/>
    </source>
</evidence>
<dbReference type="EnsemblMetazoa" id="ADIR014711-RB">
    <property type="protein sequence ID" value="ADIR014711-PB"/>
    <property type="gene ID" value="ADIR014711"/>
</dbReference>
<reference evidence="3" key="1">
    <citation type="submission" date="2013-03" db="EMBL/GenBank/DDBJ databases">
        <title>The Genome Sequence of Anopheles dirus WRAIR2.</title>
        <authorList>
            <consortium name="The Broad Institute Genomics Platform"/>
            <person name="Neafsey D.E."/>
            <person name="Walton C."/>
            <person name="Walker B."/>
            <person name="Young S.K."/>
            <person name="Zeng Q."/>
            <person name="Gargeya S."/>
            <person name="Fitzgerald M."/>
            <person name="Haas B."/>
            <person name="Abouelleil A."/>
            <person name="Allen A.W."/>
            <person name="Alvarado L."/>
            <person name="Arachchi H.M."/>
            <person name="Berlin A.M."/>
            <person name="Chapman S.B."/>
            <person name="Gainer-Dewar J."/>
            <person name="Goldberg J."/>
            <person name="Griggs A."/>
            <person name="Gujja S."/>
            <person name="Hansen M."/>
            <person name="Howarth C."/>
            <person name="Imamovic A."/>
            <person name="Ireland A."/>
            <person name="Larimer J."/>
            <person name="McCowan C."/>
            <person name="Murphy C."/>
            <person name="Pearson M."/>
            <person name="Poon T.W."/>
            <person name="Priest M."/>
            <person name="Roberts A."/>
            <person name="Saif S."/>
            <person name="Shea T."/>
            <person name="Sisk P."/>
            <person name="Sykes S."/>
            <person name="Wortman J."/>
            <person name="Nusbaum C."/>
            <person name="Birren B."/>
        </authorList>
    </citation>
    <scope>NUCLEOTIDE SEQUENCE [LARGE SCALE GENOMIC DNA]</scope>
    <source>
        <strain evidence="3">WRAIR2</strain>
    </source>
</reference>
<reference evidence="2" key="2">
    <citation type="submission" date="2020-05" db="UniProtKB">
        <authorList>
            <consortium name="EnsemblMetazoa"/>
        </authorList>
    </citation>
    <scope>IDENTIFICATION</scope>
    <source>
        <strain evidence="2">WRAIR2</strain>
    </source>
</reference>
<sequence>MKKRSETKLTTNKNKTNVSECYKKSITFNGQRPMGEPIKSSRKRTKSNTNTIPKTKTRHNNNDKHLIPVGARSAPSKMETRTHDEEKKNDAAKEARGEANFCQLQT</sequence>
<accession>A0A182NXZ9</accession>
<dbReference type="AlphaFoldDB" id="A0A182NXZ9"/>